<accession>A0A964BTB5</accession>
<comment type="caution">
    <text evidence="2">The sequence shown here is derived from an EMBL/GenBank/DDBJ whole genome shotgun (WGS) entry which is preliminary data.</text>
</comment>
<proteinExistence type="predicted"/>
<dbReference type="PANTHER" id="PTHR36840">
    <property type="entry name" value="BLL5714 PROTEIN"/>
    <property type="match status" value="1"/>
</dbReference>
<dbReference type="EMBL" id="JADWDC010000083">
    <property type="protein sequence ID" value="MCC0179419.1"/>
    <property type="molecule type" value="Genomic_DNA"/>
</dbReference>
<feature type="transmembrane region" description="Helical" evidence="1">
    <location>
        <begin position="183"/>
        <end position="203"/>
    </location>
</feature>
<feature type="transmembrane region" description="Helical" evidence="1">
    <location>
        <begin position="159"/>
        <end position="177"/>
    </location>
</feature>
<protein>
    <submittedName>
        <fullName evidence="2">Low temperature requirement protein A</fullName>
    </submittedName>
</protein>
<evidence type="ECO:0000313" key="3">
    <source>
        <dbReference type="Proteomes" id="UP000729733"/>
    </source>
</evidence>
<keyword evidence="3" id="KW-1185">Reference proteome</keyword>
<feature type="transmembrane region" description="Helical" evidence="1">
    <location>
        <begin position="129"/>
        <end position="147"/>
    </location>
</feature>
<name>A0A964BTB5_9CYAN</name>
<keyword evidence="1" id="KW-1133">Transmembrane helix</keyword>
<keyword evidence="1" id="KW-0812">Transmembrane</keyword>
<dbReference type="Proteomes" id="UP000729733">
    <property type="component" value="Unassembled WGS sequence"/>
</dbReference>
<feature type="transmembrane region" description="Helical" evidence="1">
    <location>
        <begin position="24"/>
        <end position="44"/>
    </location>
</feature>
<sequence length="207" mass="22544">RKCMKLLPAIFDKINTLAHTTERIGLFTIIVLGESIVAVVGGVSDREWTPMAIAIALLGLSIAFSFWWMYFDTVDESPLTAMKQGNMRTALTWLYSHLPLAIGLTATGVGVEKMINGLEHDSSSSEKTLFCVAVALCMLILSNLHWTSCQLGQTKCKRILTFYRLGAAAFILSLAFASSFLSSLVIITLVAIACTIQIALDIFNTCG</sequence>
<dbReference type="AlphaFoldDB" id="A0A964BTB5"/>
<feature type="transmembrane region" description="Helical" evidence="1">
    <location>
        <begin position="50"/>
        <end position="70"/>
    </location>
</feature>
<dbReference type="Pfam" id="PF06772">
    <property type="entry name" value="LtrA"/>
    <property type="match status" value="1"/>
</dbReference>
<reference evidence="2" key="1">
    <citation type="journal article" date="2021" name="Antonie Van Leeuwenhoek">
        <title>Draft genome and description of Waterburya agarophytonicola gen. nov. sp. nov. (Pleurocapsales, Cyanobacteria): a seaweed symbiont.</title>
        <authorList>
            <person name="Bonthond G."/>
            <person name="Shalygin S."/>
            <person name="Bayer T."/>
            <person name="Weinberger F."/>
        </authorList>
    </citation>
    <scope>NUCLEOTIDE SEQUENCE</scope>
    <source>
        <strain evidence="2">KI4</strain>
    </source>
</reference>
<feature type="non-terminal residue" evidence="2">
    <location>
        <position position="1"/>
    </location>
</feature>
<evidence type="ECO:0000256" key="1">
    <source>
        <dbReference type="SAM" id="Phobius"/>
    </source>
</evidence>
<feature type="transmembrane region" description="Helical" evidence="1">
    <location>
        <begin position="90"/>
        <end position="109"/>
    </location>
</feature>
<evidence type="ECO:0000313" key="2">
    <source>
        <dbReference type="EMBL" id="MCC0179419.1"/>
    </source>
</evidence>
<organism evidence="2 3">
    <name type="scientific">Waterburya agarophytonicola KI4</name>
    <dbReference type="NCBI Taxonomy" id="2874699"/>
    <lineage>
        <taxon>Bacteria</taxon>
        <taxon>Bacillati</taxon>
        <taxon>Cyanobacteriota</taxon>
        <taxon>Cyanophyceae</taxon>
        <taxon>Pleurocapsales</taxon>
        <taxon>Hyellaceae</taxon>
        <taxon>Waterburya</taxon>
        <taxon>Waterburya agarophytonicola</taxon>
    </lineage>
</organism>
<dbReference type="RefSeq" id="WP_229642518.1">
    <property type="nucleotide sequence ID" value="NZ_JADWDC010000083.1"/>
</dbReference>
<keyword evidence="1" id="KW-0472">Membrane</keyword>
<dbReference type="InterPro" id="IPR010640">
    <property type="entry name" value="Low_temperature_requirement_A"/>
</dbReference>
<gene>
    <name evidence="2" type="ORF">I4641_20875</name>
</gene>
<dbReference type="PANTHER" id="PTHR36840:SF1">
    <property type="entry name" value="BLL5714 PROTEIN"/>
    <property type="match status" value="1"/>
</dbReference>